<evidence type="ECO:0000313" key="3">
    <source>
        <dbReference type="Proteomes" id="UP001152798"/>
    </source>
</evidence>
<dbReference type="OrthoDB" id="6620119at2759"/>
<protein>
    <recommendedName>
        <fullName evidence="1">Cupin type-1 domain-containing protein</fullName>
    </recommendedName>
</protein>
<dbReference type="Gene3D" id="2.60.120.10">
    <property type="entry name" value="Jelly Rolls"/>
    <property type="match status" value="1"/>
</dbReference>
<accession>A0A9P0MLD3</accession>
<dbReference type="SUPFAM" id="SSF51182">
    <property type="entry name" value="RmlC-like cupins"/>
    <property type="match status" value="1"/>
</dbReference>
<feature type="domain" description="Cupin type-1" evidence="1">
    <location>
        <begin position="350"/>
        <end position="413"/>
    </location>
</feature>
<evidence type="ECO:0000313" key="2">
    <source>
        <dbReference type="EMBL" id="CAH1395816.1"/>
    </source>
</evidence>
<dbReference type="AlphaFoldDB" id="A0A9P0MLD3"/>
<reference evidence="2" key="1">
    <citation type="submission" date="2022-01" db="EMBL/GenBank/DDBJ databases">
        <authorList>
            <person name="King R."/>
        </authorList>
    </citation>
    <scope>NUCLEOTIDE SEQUENCE</scope>
</reference>
<name>A0A9P0MLD3_NEZVI</name>
<organism evidence="2 3">
    <name type="scientific">Nezara viridula</name>
    <name type="common">Southern green stink bug</name>
    <name type="synonym">Cimex viridulus</name>
    <dbReference type="NCBI Taxonomy" id="85310"/>
    <lineage>
        <taxon>Eukaryota</taxon>
        <taxon>Metazoa</taxon>
        <taxon>Ecdysozoa</taxon>
        <taxon>Arthropoda</taxon>
        <taxon>Hexapoda</taxon>
        <taxon>Insecta</taxon>
        <taxon>Pterygota</taxon>
        <taxon>Neoptera</taxon>
        <taxon>Paraneoptera</taxon>
        <taxon>Hemiptera</taxon>
        <taxon>Heteroptera</taxon>
        <taxon>Panheteroptera</taxon>
        <taxon>Pentatomomorpha</taxon>
        <taxon>Pentatomoidea</taxon>
        <taxon>Pentatomidae</taxon>
        <taxon>Pentatominae</taxon>
        <taxon>Nezara</taxon>
    </lineage>
</organism>
<keyword evidence="3" id="KW-1185">Reference proteome</keyword>
<gene>
    <name evidence="2" type="ORF">NEZAVI_LOCUS6020</name>
</gene>
<dbReference type="InterPro" id="IPR006045">
    <property type="entry name" value="Cupin_1"/>
</dbReference>
<dbReference type="Proteomes" id="UP001152798">
    <property type="component" value="Chromosome 3"/>
</dbReference>
<evidence type="ECO:0000259" key="1">
    <source>
        <dbReference type="Pfam" id="PF00190"/>
    </source>
</evidence>
<proteinExistence type="predicted"/>
<sequence>MRCSRRESHILQPAMFTSTPISKCRKVSAFNFFENSPINRSNPDLLAVPKQLIRYQNQKKEQITVFKVLGNEKIPLIKGKRGATFQKSALSHHMVVISDSEEEDKPADIYSEVTLSPNLNSLSKRKSVRMDMDQPKENVKKFKNRNTIKPLKENLLETENKKSQKRISRVDTIIDEIMKERKSTVLSPSPLVKLKSEYSVDAIVEEITGKLQDIGNLNKINNIRRTRERARSTIKKEKDIQYEEDNELKVEAKKILTPLNCIDSEKKEIVKKISNCEDILNYKKNQSHSTHIICSRDEQPFYENLPVFYSQEEVSDNEWIQVNGQNGVFVKQNFHMLNISNGFVKIEAKCSLLLNSDRSQIFSVAEGKGTFVYNDNMKVKIAPGQTITIPAGFPCQIINSGLKKNLIFTFVKIYSD</sequence>
<dbReference type="EMBL" id="OV725079">
    <property type="protein sequence ID" value="CAH1395816.1"/>
    <property type="molecule type" value="Genomic_DNA"/>
</dbReference>
<dbReference type="InterPro" id="IPR014710">
    <property type="entry name" value="RmlC-like_jellyroll"/>
</dbReference>
<dbReference type="InterPro" id="IPR011051">
    <property type="entry name" value="RmlC_Cupin_sf"/>
</dbReference>
<dbReference type="Pfam" id="PF00190">
    <property type="entry name" value="Cupin_1"/>
    <property type="match status" value="1"/>
</dbReference>